<dbReference type="Pfam" id="PF19781">
    <property type="entry name" value="DUF6266"/>
    <property type="match status" value="1"/>
</dbReference>
<sequence length="209" mass="23023">MAEIKQGILGGVSGKVGTVVGANWKGKNIIRSKPRKSSKKPTVLQLNQRAKFKLVSNFLQPINSILSRYFGSEQGLKTRVNLALSYHLQEAVENQDGNWIINPEKVVLSKGILPLINMENTTVDNSELNLTWNVPEGASLGSATDLLTVVVYNDESKVFHIFDKVTTRDSGTFTGQLPVGFQNASNVIWVFLTNELDTECSTSMFLGSY</sequence>
<gene>
    <name evidence="1" type="ORF">I6I88_06045</name>
</gene>
<evidence type="ECO:0000313" key="2">
    <source>
        <dbReference type="Proteomes" id="UP000596202"/>
    </source>
</evidence>
<protein>
    <submittedName>
        <fullName evidence="1">Uncharacterized protein</fullName>
    </submittedName>
</protein>
<proteinExistence type="predicted"/>
<reference evidence="1 2" key="1">
    <citation type="submission" date="2021-01" db="EMBL/GenBank/DDBJ databases">
        <title>FDA dAtabase for Regulatory Grade micrObial Sequences (FDA-ARGOS): Supporting development and validation of Infectious Disease Dx tests.</title>
        <authorList>
            <person name="Sproer C."/>
            <person name="Gronow S."/>
            <person name="Severitt S."/>
            <person name="Schroder I."/>
            <person name="Tallon L."/>
            <person name="Sadzewicz L."/>
            <person name="Zhao X."/>
            <person name="Boylan J."/>
            <person name="Ott S."/>
            <person name="Bowen H."/>
            <person name="Vavikolanu K."/>
            <person name="Mehta A."/>
            <person name="Aluvathingal J."/>
            <person name="Nadendla S."/>
            <person name="Lowell S."/>
            <person name="Myers T."/>
            <person name="Yan Y."/>
            <person name="Sichtig H."/>
        </authorList>
    </citation>
    <scope>NUCLEOTIDE SEQUENCE [LARGE SCALE GENOMIC DNA]</scope>
    <source>
        <strain evidence="1 2">FDAARGOS_1131</strain>
    </source>
</reference>
<dbReference type="EMBL" id="CP068108">
    <property type="protein sequence ID" value="QQU01309.1"/>
    <property type="molecule type" value="Genomic_DNA"/>
</dbReference>
<name>A0A9Q7EBG3_MYROD</name>
<accession>A0A9Q7EBG3</accession>
<dbReference type="GeneID" id="93527207"/>
<evidence type="ECO:0000313" key="1">
    <source>
        <dbReference type="EMBL" id="QQU01309.1"/>
    </source>
</evidence>
<dbReference type="InterPro" id="IPR046233">
    <property type="entry name" value="DUF6266"/>
</dbReference>
<dbReference type="AlphaFoldDB" id="A0A9Q7EBG3"/>
<dbReference type="RefSeq" id="WP_002991756.1">
    <property type="nucleotide sequence ID" value="NZ_CP068108.1"/>
</dbReference>
<dbReference type="OrthoDB" id="821958at2"/>
<organism evidence="1 2">
    <name type="scientific">Myroides odoratus</name>
    <name type="common">Flavobacterium odoratum</name>
    <dbReference type="NCBI Taxonomy" id="256"/>
    <lineage>
        <taxon>Bacteria</taxon>
        <taxon>Pseudomonadati</taxon>
        <taxon>Bacteroidota</taxon>
        <taxon>Flavobacteriia</taxon>
        <taxon>Flavobacteriales</taxon>
        <taxon>Flavobacteriaceae</taxon>
        <taxon>Myroides</taxon>
    </lineage>
</organism>
<dbReference type="Proteomes" id="UP000596202">
    <property type="component" value="Chromosome"/>
</dbReference>